<dbReference type="PRINTS" id="PR00039">
    <property type="entry name" value="HTHLYSR"/>
</dbReference>
<dbReference type="Gene3D" id="1.10.10.10">
    <property type="entry name" value="Winged helix-like DNA-binding domain superfamily/Winged helix DNA-binding domain"/>
    <property type="match status" value="1"/>
</dbReference>
<dbReference type="EMBL" id="FQVI01000003">
    <property type="protein sequence ID" value="SHE61007.1"/>
    <property type="molecule type" value="Genomic_DNA"/>
</dbReference>
<proteinExistence type="inferred from homology"/>
<evidence type="ECO:0000256" key="1">
    <source>
        <dbReference type="ARBA" id="ARBA00009437"/>
    </source>
</evidence>
<dbReference type="Gene3D" id="3.40.190.290">
    <property type="match status" value="1"/>
</dbReference>
<reference evidence="6 7" key="1">
    <citation type="submission" date="2016-11" db="EMBL/GenBank/DDBJ databases">
        <authorList>
            <person name="Jaros S."/>
            <person name="Januszkiewicz K."/>
            <person name="Wedrychowicz H."/>
        </authorList>
    </citation>
    <scope>NUCLEOTIDE SEQUENCE [LARGE SCALE GENOMIC DNA]</scope>
    <source>
        <strain evidence="6 7">DSM 17459</strain>
    </source>
</reference>
<evidence type="ECO:0000256" key="4">
    <source>
        <dbReference type="ARBA" id="ARBA00023163"/>
    </source>
</evidence>
<dbReference type="OrthoDB" id="9778774at2"/>
<dbReference type="InterPro" id="IPR005119">
    <property type="entry name" value="LysR_subst-bd"/>
</dbReference>
<dbReference type="GO" id="GO:0005829">
    <property type="term" value="C:cytosol"/>
    <property type="evidence" value="ECO:0007669"/>
    <property type="project" value="TreeGrafter"/>
</dbReference>
<protein>
    <submittedName>
        <fullName evidence="6">DNA-binding transcriptional regulator, LysR family</fullName>
    </submittedName>
</protein>
<gene>
    <name evidence="6" type="ORF">SAMN02745158_01012</name>
</gene>
<dbReference type="Pfam" id="PF03466">
    <property type="entry name" value="LysR_substrate"/>
    <property type="match status" value="1"/>
</dbReference>
<dbReference type="CDD" id="cd05466">
    <property type="entry name" value="PBP2_LTTR_substrate"/>
    <property type="match status" value="1"/>
</dbReference>
<keyword evidence="2" id="KW-0805">Transcription regulation</keyword>
<keyword evidence="3 6" id="KW-0238">DNA-binding</keyword>
<dbReference type="AlphaFoldDB" id="A0A1M4UWJ2"/>
<accession>A0A1M4UWJ2</accession>
<evidence type="ECO:0000256" key="2">
    <source>
        <dbReference type="ARBA" id="ARBA00023015"/>
    </source>
</evidence>
<dbReference type="InterPro" id="IPR050950">
    <property type="entry name" value="HTH-type_LysR_regulators"/>
</dbReference>
<evidence type="ECO:0000259" key="5">
    <source>
        <dbReference type="PROSITE" id="PS50931"/>
    </source>
</evidence>
<comment type="similarity">
    <text evidence="1">Belongs to the LysR transcriptional regulatory family.</text>
</comment>
<dbReference type="Pfam" id="PF00126">
    <property type="entry name" value="HTH_1"/>
    <property type="match status" value="1"/>
</dbReference>
<sequence>MNISYEYYRIFYYVAKYKSFTKAANILMNNQPNITRSIHNLEHQLGCRLFIRSSRGVTLTPEGEQLYPRVAAAVTQLLAGEEELLKSKSLHSGLVTIGASEIALHGLLLKKLREFHSRYPGIRIRISNHTTPQAIAALQSGLVDFSVVTTPAGVSKPLEETPLKAFQEILAGGPGYANLASQTWHLNDLKEHSFICMDAKSKTYEFYNQYFMEEHLPLEPDMEAATTDQVLLMIKNDLGIGFLPQALADDALANKEIFRIPLYREPPARHICLIQDRERPLSIAAIAMKEILLSLQDC</sequence>
<dbReference type="InterPro" id="IPR036390">
    <property type="entry name" value="WH_DNA-bd_sf"/>
</dbReference>
<dbReference type="STRING" id="1122155.SAMN02745158_01012"/>
<dbReference type="InterPro" id="IPR000847">
    <property type="entry name" value="LysR_HTH_N"/>
</dbReference>
<dbReference type="FunFam" id="1.10.10.10:FF:000001">
    <property type="entry name" value="LysR family transcriptional regulator"/>
    <property type="match status" value="1"/>
</dbReference>
<dbReference type="GO" id="GO:0003700">
    <property type="term" value="F:DNA-binding transcription factor activity"/>
    <property type="evidence" value="ECO:0007669"/>
    <property type="project" value="InterPro"/>
</dbReference>
<keyword evidence="4" id="KW-0804">Transcription</keyword>
<organism evidence="6 7">
    <name type="scientific">Lactonifactor longoviformis DSM 17459</name>
    <dbReference type="NCBI Taxonomy" id="1122155"/>
    <lineage>
        <taxon>Bacteria</taxon>
        <taxon>Bacillati</taxon>
        <taxon>Bacillota</taxon>
        <taxon>Clostridia</taxon>
        <taxon>Eubacteriales</taxon>
        <taxon>Clostridiaceae</taxon>
        <taxon>Lactonifactor</taxon>
    </lineage>
</organism>
<name>A0A1M4UWJ2_9CLOT</name>
<dbReference type="PROSITE" id="PS50931">
    <property type="entry name" value="HTH_LYSR"/>
    <property type="match status" value="1"/>
</dbReference>
<dbReference type="SUPFAM" id="SSF46785">
    <property type="entry name" value="Winged helix' DNA-binding domain"/>
    <property type="match status" value="1"/>
</dbReference>
<dbReference type="InterPro" id="IPR036388">
    <property type="entry name" value="WH-like_DNA-bd_sf"/>
</dbReference>
<feature type="domain" description="HTH lysR-type" evidence="5">
    <location>
        <begin position="9"/>
        <end position="60"/>
    </location>
</feature>
<dbReference type="RefSeq" id="WP_072849534.1">
    <property type="nucleotide sequence ID" value="NZ_FQVI01000003.1"/>
</dbReference>
<evidence type="ECO:0000256" key="3">
    <source>
        <dbReference type="ARBA" id="ARBA00023125"/>
    </source>
</evidence>
<dbReference type="SUPFAM" id="SSF53850">
    <property type="entry name" value="Periplasmic binding protein-like II"/>
    <property type="match status" value="1"/>
</dbReference>
<dbReference type="GO" id="GO:0003677">
    <property type="term" value="F:DNA binding"/>
    <property type="evidence" value="ECO:0007669"/>
    <property type="project" value="UniProtKB-KW"/>
</dbReference>
<evidence type="ECO:0000313" key="6">
    <source>
        <dbReference type="EMBL" id="SHE61007.1"/>
    </source>
</evidence>
<dbReference type="PANTHER" id="PTHR30419">
    <property type="entry name" value="HTH-TYPE TRANSCRIPTIONAL REGULATOR YBHD"/>
    <property type="match status" value="1"/>
</dbReference>
<keyword evidence="7" id="KW-1185">Reference proteome</keyword>
<dbReference type="Proteomes" id="UP000184245">
    <property type="component" value="Unassembled WGS sequence"/>
</dbReference>
<evidence type="ECO:0000313" key="7">
    <source>
        <dbReference type="Proteomes" id="UP000184245"/>
    </source>
</evidence>